<dbReference type="Gene3D" id="3.90.1420.10">
    <property type="entry name" value="Rubisco LSMT, substrate-binding domain"/>
    <property type="match status" value="1"/>
</dbReference>
<evidence type="ECO:0000256" key="4">
    <source>
        <dbReference type="SAM" id="MobiDB-lite"/>
    </source>
</evidence>
<evidence type="ECO:0000256" key="1">
    <source>
        <dbReference type="ARBA" id="ARBA00022603"/>
    </source>
</evidence>
<evidence type="ECO:0000259" key="5">
    <source>
        <dbReference type="PROSITE" id="PS50280"/>
    </source>
</evidence>
<sequence>MSSSISFKPRLCHVALERPLRRSRPACKASLLQDLVEKFVNSKSSASEEKCPEAVAWEEWIQLRGAPRQQLTLRQCGVEGRGLVAKERIRQGTKLLQLPENFLISSELALKESSLLKAMQRLPEQSATIQGLPEWTLMALYLVELRHWSAATQGATSQGPGIEQPSTSDESALHDVNGRGDGTGQRSWHQYISVLPALPGSLLDWPPQQVDQLLAGSPLRRKAADIAEAARKSWAEVQPLVREAEQERLVPMKLVTESTFKWALGILLTRSVLVRIQGVEKQVLIPWADFLNHDVSVTSYIQWDDQTRSIVLVTDREYQEGQQVYVSYGQRSSGDIMLSYGFCPAPTFNPNQAYDMRVELNPKDSFLKAKEAALLEMGMSRSMSFPLRIDGFPKELVNYLAFKLYAPAQDSEIGDVARQIFLEGKLVVKGQDLRLLALSELRGECRRALREFPVSAEEDKASASSLASLSSQQGTPASQEILRLKVRKGMCAEIRLRERQILQRSDFIIGGQLKLRS</sequence>
<reference evidence="6 7" key="1">
    <citation type="submission" date="2017-08" db="EMBL/GenBank/DDBJ databases">
        <title>Acidophilic green algal genome provides insights into adaptation to an acidic environment.</title>
        <authorList>
            <person name="Hirooka S."/>
            <person name="Hirose Y."/>
            <person name="Kanesaki Y."/>
            <person name="Higuchi S."/>
            <person name="Fujiwara T."/>
            <person name="Onuma R."/>
            <person name="Era A."/>
            <person name="Ohbayashi R."/>
            <person name="Uzuka A."/>
            <person name="Nozaki H."/>
            <person name="Yoshikawa H."/>
            <person name="Miyagishima S.Y."/>
        </authorList>
    </citation>
    <scope>NUCLEOTIDE SEQUENCE [LARGE SCALE GENOMIC DNA]</scope>
    <source>
        <strain evidence="6 7">NIES-2499</strain>
    </source>
</reference>
<dbReference type="PROSITE" id="PS50280">
    <property type="entry name" value="SET"/>
    <property type="match status" value="1"/>
</dbReference>
<evidence type="ECO:0000256" key="3">
    <source>
        <dbReference type="ARBA" id="ARBA00022691"/>
    </source>
</evidence>
<keyword evidence="1" id="KW-0489">Methyltransferase</keyword>
<feature type="compositionally biased region" description="Polar residues" evidence="4">
    <location>
        <begin position="154"/>
        <end position="170"/>
    </location>
</feature>
<dbReference type="Pfam" id="PF09273">
    <property type="entry name" value="Rubis-subs-bind"/>
    <property type="match status" value="1"/>
</dbReference>
<keyword evidence="2" id="KW-0808">Transferase</keyword>
<evidence type="ECO:0000313" key="6">
    <source>
        <dbReference type="EMBL" id="GAX78136.1"/>
    </source>
</evidence>
<dbReference type="Pfam" id="PF00856">
    <property type="entry name" value="SET"/>
    <property type="match status" value="1"/>
</dbReference>
<dbReference type="InterPro" id="IPR046341">
    <property type="entry name" value="SET_dom_sf"/>
</dbReference>
<dbReference type="EMBL" id="BEGY01000030">
    <property type="protein sequence ID" value="GAX78136.1"/>
    <property type="molecule type" value="Genomic_DNA"/>
</dbReference>
<feature type="domain" description="SET" evidence="5">
    <location>
        <begin position="69"/>
        <end position="329"/>
    </location>
</feature>
<keyword evidence="3" id="KW-0949">S-adenosyl-L-methionine</keyword>
<protein>
    <recommendedName>
        <fullName evidence="5">SET domain-containing protein</fullName>
    </recommendedName>
</protein>
<dbReference type="InterPro" id="IPR001214">
    <property type="entry name" value="SET_dom"/>
</dbReference>
<dbReference type="OrthoDB" id="341421at2759"/>
<evidence type="ECO:0000313" key="7">
    <source>
        <dbReference type="Proteomes" id="UP000232323"/>
    </source>
</evidence>
<evidence type="ECO:0000256" key="2">
    <source>
        <dbReference type="ARBA" id="ARBA00022679"/>
    </source>
</evidence>
<keyword evidence="7" id="KW-1185">Reference proteome</keyword>
<dbReference type="PANTHER" id="PTHR13271:SF154">
    <property type="entry name" value="GRIP DOMAIN-CONTAINING PROTEIN"/>
    <property type="match status" value="1"/>
</dbReference>
<dbReference type="SMART" id="SM00317">
    <property type="entry name" value="SET"/>
    <property type="match status" value="1"/>
</dbReference>
<comment type="caution">
    <text evidence="6">The sequence shown here is derived from an EMBL/GenBank/DDBJ whole genome shotgun (WGS) entry which is preliminary data.</text>
</comment>
<accession>A0A250X513</accession>
<name>A0A250X513_9CHLO</name>
<gene>
    <name evidence="6" type="ORF">CEUSTIGMA_g5578.t1</name>
</gene>
<dbReference type="InterPro" id="IPR050600">
    <property type="entry name" value="SETD3_SETD6_MTase"/>
</dbReference>
<dbReference type="GO" id="GO:0016279">
    <property type="term" value="F:protein-lysine N-methyltransferase activity"/>
    <property type="evidence" value="ECO:0007669"/>
    <property type="project" value="TreeGrafter"/>
</dbReference>
<dbReference type="Gene3D" id="3.90.1410.10">
    <property type="entry name" value="set domain protein methyltransferase, domain 1"/>
    <property type="match status" value="2"/>
</dbReference>
<organism evidence="6 7">
    <name type="scientific">Chlamydomonas eustigma</name>
    <dbReference type="NCBI Taxonomy" id="1157962"/>
    <lineage>
        <taxon>Eukaryota</taxon>
        <taxon>Viridiplantae</taxon>
        <taxon>Chlorophyta</taxon>
        <taxon>core chlorophytes</taxon>
        <taxon>Chlorophyceae</taxon>
        <taxon>CS clade</taxon>
        <taxon>Chlamydomonadales</taxon>
        <taxon>Chlamydomonadaceae</taxon>
        <taxon>Chlamydomonas</taxon>
    </lineage>
</organism>
<dbReference type="InterPro" id="IPR036464">
    <property type="entry name" value="Rubisco_LSMT_subst-bd_sf"/>
</dbReference>
<proteinExistence type="predicted"/>
<dbReference type="Proteomes" id="UP000232323">
    <property type="component" value="Unassembled WGS sequence"/>
</dbReference>
<dbReference type="InterPro" id="IPR015353">
    <property type="entry name" value="Rubisco_LSMT_subst-bd"/>
</dbReference>
<dbReference type="AlphaFoldDB" id="A0A250X513"/>
<feature type="region of interest" description="Disordered" evidence="4">
    <location>
        <begin position="154"/>
        <end position="184"/>
    </location>
</feature>
<dbReference type="SUPFAM" id="SSF81822">
    <property type="entry name" value="RuBisCo LSMT C-terminal, substrate-binding domain"/>
    <property type="match status" value="1"/>
</dbReference>
<dbReference type="PANTHER" id="PTHR13271">
    <property type="entry name" value="UNCHARACTERIZED PUTATIVE METHYLTRANSFERASE"/>
    <property type="match status" value="1"/>
</dbReference>
<dbReference type="SUPFAM" id="SSF82199">
    <property type="entry name" value="SET domain"/>
    <property type="match status" value="1"/>
</dbReference>
<dbReference type="GO" id="GO:0032259">
    <property type="term" value="P:methylation"/>
    <property type="evidence" value="ECO:0007669"/>
    <property type="project" value="UniProtKB-KW"/>
</dbReference>